<proteinExistence type="predicted"/>
<evidence type="ECO:0000256" key="1">
    <source>
        <dbReference type="SAM" id="MobiDB-lite"/>
    </source>
</evidence>
<reference evidence="2" key="1">
    <citation type="journal article" date="2020" name="Stud. Mycol.">
        <title>101 Dothideomycetes genomes: a test case for predicting lifestyles and emergence of pathogens.</title>
        <authorList>
            <person name="Haridas S."/>
            <person name="Albert R."/>
            <person name="Binder M."/>
            <person name="Bloem J."/>
            <person name="Labutti K."/>
            <person name="Salamov A."/>
            <person name="Andreopoulos B."/>
            <person name="Baker S."/>
            <person name="Barry K."/>
            <person name="Bills G."/>
            <person name="Bluhm B."/>
            <person name="Cannon C."/>
            <person name="Castanera R."/>
            <person name="Culley D."/>
            <person name="Daum C."/>
            <person name="Ezra D."/>
            <person name="Gonzalez J."/>
            <person name="Henrissat B."/>
            <person name="Kuo A."/>
            <person name="Liang C."/>
            <person name="Lipzen A."/>
            <person name="Lutzoni F."/>
            <person name="Magnuson J."/>
            <person name="Mondo S."/>
            <person name="Nolan M."/>
            <person name="Ohm R."/>
            <person name="Pangilinan J."/>
            <person name="Park H.-J."/>
            <person name="Ramirez L."/>
            <person name="Alfaro M."/>
            <person name="Sun H."/>
            <person name="Tritt A."/>
            <person name="Yoshinaga Y."/>
            <person name="Zwiers L.-H."/>
            <person name="Turgeon B."/>
            <person name="Goodwin S."/>
            <person name="Spatafora J."/>
            <person name="Crous P."/>
            <person name="Grigoriev I."/>
        </authorList>
    </citation>
    <scope>NUCLEOTIDE SEQUENCE</scope>
    <source>
        <strain evidence="2">ATCC 16933</strain>
    </source>
</reference>
<dbReference type="EMBL" id="MU001679">
    <property type="protein sequence ID" value="KAF2458037.1"/>
    <property type="molecule type" value="Genomic_DNA"/>
</dbReference>
<name>A0A6A6P2M6_9PEZI</name>
<evidence type="ECO:0000313" key="2">
    <source>
        <dbReference type="EMBL" id="KAF2458037.1"/>
    </source>
</evidence>
<dbReference type="Proteomes" id="UP000799766">
    <property type="component" value="Unassembled WGS sequence"/>
</dbReference>
<feature type="compositionally biased region" description="Low complexity" evidence="1">
    <location>
        <begin position="20"/>
        <end position="34"/>
    </location>
</feature>
<sequence>MVRSESEGRDEAEDLRSREAIGAAAAESTASSGDEGPGSLMPWRDDALKPSRSPRRSSTSSSAAVEGPRWAEPRTDWARRPVWRDGGRPMGFLKTPSWLTEARGPGADDLDSVPPAGLVAPAPGPVEDGVRPRTELSEGFLFRPNEVCEGCLRSRSDDAAGRTLGC</sequence>
<accession>A0A6A6P2M6</accession>
<feature type="compositionally biased region" description="Basic and acidic residues" evidence="1">
    <location>
        <begin position="69"/>
        <end position="87"/>
    </location>
</feature>
<feature type="compositionally biased region" description="Basic and acidic residues" evidence="1">
    <location>
        <begin position="1"/>
        <end position="19"/>
    </location>
</feature>
<gene>
    <name evidence="2" type="ORF">BDY21DRAFT_343459</name>
</gene>
<keyword evidence="3" id="KW-1185">Reference proteome</keyword>
<feature type="region of interest" description="Disordered" evidence="1">
    <location>
        <begin position="1"/>
        <end position="129"/>
    </location>
</feature>
<evidence type="ECO:0000313" key="3">
    <source>
        <dbReference type="Proteomes" id="UP000799766"/>
    </source>
</evidence>
<dbReference type="AlphaFoldDB" id="A0A6A6P2M6"/>
<protein>
    <submittedName>
        <fullName evidence="2">Uncharacterized protein</fullName>
    </submittedName>
</protein>
<organism evidence="2 3">
    <name type="scientific">Lineolata rhizophorae</name>
    <dbReference type="NCBI Taxonomy" id="578093"/>
    <lineage>
        <taxon>Eukaryota</taxon>
        <taxon>Fungi</taxon>
        <taxon>Dikarya</taxon>
        <taxon>Ascomycota</taxon>
        <taxon>Pezizomycotina</taxon>
        <taxon>Dothideomycetes</taxon>
        <taxon>Dothideomycetes incertae sedis</taxon>
        <taxon>Lineolatales</taxon>
        <taxon>Lineolataceae</taxon>
        <taxon>Lineolata</taxon>
    </lineage>
</organism>